<evidence type="ECO:0000256" key="1">
    <source>
        <dbReference type="SAM" id="MobiDB-lite"/>
    </source>
</evidence>
<dbReference type="EMBL" id="BAABHK010000001">
    <property type="protein sequence ID" value="GAA4620638.1"/>
    <property type="molecule type" value="Genomic_DNA"/>
</dbReference>
<protein>
    <submittedName>
        <fullName evidence="3">PadR family transcriptional regulator</fullName>
    </submittedName>
</protein>
<dbReference type="InterPro" id="IPR036388">
    <property type="entry name" value="WH-like_DNA-bd_sf"/>
</dbReference>
<accession>A0ABP8U0I7</accession>
<evidence type="ECO:0000313" key="4">
    <source>
        <dbReference type="Proteomes" id="UP001501442"/>
    </source>
</evidence>
<dbReference type="SUPFAM" id="SSF46785">
    <property type="entry name" value="Winged helix' DNA-binding domain"/>
    <property type="match status" value="1"/>
</dbReference>
<gene>
    <name evidence="3" type="ORF">GCM10023196_005410</name>
</gene>
<dbReference type="Pfam" id="PF03551">
    <property type="entry name" value="PadR"/>
    <property type="match status" value="1"/>
</dbReference>
<proteinExistence type="predicted"/>
<dbReference type="PANTHER" id="PTHR33169:SF27">
    <property type="entry name" value="TRANSCRIPTIONAL REGULATOR PADR FAMILY PROTEIN"/>
    <property type="match status" value="1"/>
</dbReference>
<organism evidence="3 4">
    <name type="scientific">Actinoallomurus vinaceus</name>
    <dbReference type="NCBI Taxonomy" id="1080074"/>
    <lineage>
        <taxon>Bacteria</taxon>
        <taxon>Bacillati</taxon>
        <taxon>Actinomycetota</taxon>
        <taxon>Actinomycetes</taxon>
        <taxon>Streptosporangiales</taxon>
        <taxon>Thermomonosporaceae</taxon>
        <taxon>Actinoallomurus</taxon>
    </lineage>
</organism>
<feature type="domain" description="Transcription regulator PadR N-terminal" evidence="2">
    <location>
        <begin position="15"/>
        <end position="90"/>
    </location>
</feature>
<evidence type="ECO:0000259" key="2">
    <source>
        <dbReference type="Pfam" id="PF03551"/>
    </source>
</evidence>
<reference evidence="4" key="1">
    <citation type="journal article" date="2019" name="Int. J. Syst. Evol. Microbiol.">
        <title>The Global Catalogue of Microorganisms (GCM) 10K type strain sequencing project: providing services to taxonomists for standard genome sequencing and annotation.</title>
        <authorList>
            <consortium name="The Broad Institute Genomics Platform"/>
            <consortium name="The Broad Institute Genome Sequencing Center for Infectious Disease"/>
            <person name="Wu L."/>
            <person name="Ma J."/>
        </authorList>
    </citation>
    <scope>NUCLEOTIDE SEQUENCE [LARGE SCALE GENOMIC DNA]</scope>
    <source>
        <strain evidence="4">JCM 17939</strain>
    </source>
</reference>
<feature type="region of interest" description="Disordered" evidence="1">
    <location>
        <begin position="184"/>
        <end position="203"/>
    </location>
</feature>
<dbReference type="InterPro" id="IPR052509">
    <property type="entry name" value="Metal_resp_DNA-bind_regulator"/>
</dbReference>
<dbReference type="Gene3D" id="1.10.10.10">
    <property type="entry name" value="Winged helix-like DNA-binding domain superfamily/Winged helix DNA-binding domain"/>
    <property type="match status" value="1"/>
</dbReference>
<comment type="caution">
    <text evidence="3">The sequence shown here is derived from an EMBL/GenBank/DDBJ whole genome shotgun (WGS) entry which is preliminary data.</text>
</comment>
<evidence type="ECO:0000313" key="3">
    <source>
        <dbReference type="EMBL" id="GAA4620638.1"/>
    </source>
</evidence>
<name>A0ABP8U0I7_9ACTN</name>
<dbReference type="InterPro" id="IPR005149">
    <property type="entry name" value="Tscrpt_reg_PadR_N"/>
</dbReference>
<dbReference type="InterPro" id="IPR036390">
    <property type="entry name" value="WH_DNA-bd_sf"/>
</dbReference>
<keyword evidence="4" id="KW-1185">Reference proteome</keyword>
<sequence length="203" mass="22541">MAKQRKVSNPLALAVLAFLSAAPMHPYELGKRLRETDKDRSVRYNHGSLYMVIKQLAKVGLVAEQGTVREGARPERTVYAITDEGRDEMRDWLRELVAEPQREYPHFGVALSLISVLPPDDAAGLLDRRLRALAAEIEEIRTAAGAAADAGVSWVFLVDEEYHLALLETEHRFVTRLADSLRRAAEEQAPAGSAEPPMDPSRS</sequence>
<dbReference type="RefSeq" id="WP_345428973.1">
    <property type="nucleotide sequence ID" value="NZ_BAABHK010000001.1"/>
</dbReference>
<dbReference type="PANTHER" id="PTHR33169">
    <property type="entry name" value="PADR-FAMILY TRANSCRIPTIONAL REGULATOR"/>
    <property type="match status" value="1"/>
</dbReference>
<dbReference type="Proteomes" id="UP001501442">
    <property type="component" value="Unassembled WGS sequence"/>
</dbReference>